<dbReference type="Proteomes" id="UP000031623">
    <property type="component" value="Chromosome"/>
</dbReference>
<proteinExistence type="inferred from homology"/>
<evidence type="ECO:0000256" key="5">
    <source>
        <dbReference type="ARBA" id="ARBA00022750"/>
    </source>
</evidence>
<evidence type="ECO:0000313" key="7">
    <source>
        <dbReference type="EMBL" id="BAP57889.1"/>
    </source>
</evidence>
<dbReference type="CDD" id="cd06062">
    <property type="entry name" value="H2MP_MemB-H2up"/>
    <property type="match status" value="1"/>
</dbReference>
<dbReference type="Pfam" id="PF01750">
    <property type="entry name" value="HycI"/>
    <property type="match status" value="1"/>
</dbReference>
<dbReference type="PANTHER" id="PTHR30302">
    <property type="entry name" value="HYDROGENASE 1 MATURATION PROTEASE"/>
    <property type="match status" value="1"/>
</dbReference>
<dbReference type="AlphaFoldDB" id="A0A090AK37"/>
<keyword evidence="8" id="KW-1185">Reference proteome</keyword>
<gene>
    <name evidence="7" type="ORF">THII_3592</name>
</gene>
<dbReference type="GO" id="GO:0004190">
    <property type="term" value="F:aspartic-type endopeptidase activity"/>
    <property type="evidence" value="ECO:0007669"/>
    <property type="project" value="UniProtKB-KW"/>
</dbReference>
<name>A0A090AK37_9GAMM</name>
<keyword evidence="6" id="KW-0378">Hydrolase</keyword>
<dbReference type="EMBL" id="AP014633">
    <property type="protein sequence ID" value="BAP57889.1"/>
    <property type="molecule type" value="Genomic_DNA"/>
</dbReference>
<dbReference type="InterPro" id="IPR000671">
    <property type="entry name" value="Peptidase_A31"/>
</dbReference>
<comment type="similarity">
    <text evidence="1">Belongs to the peptidase A31 family.</text>
</comment>
<accession>A0A090AK37</accession>
<dbReference type="PANTHER" id="PTHR30302:SF1">
    <property type="entry name" value="HYDROGENASE 2 MATURATION PROTEASE"/>
    <property type="match status" value="1"/>
</dbReference>
<dbReference type="FunFam" id="3.40.50.1450:FF:000002">
    <property type="entry name" value="Hydrogenase 1 maturation protease"/>
    <property type="match status" value="1"/>
</dbReference>
<evidence type="ECO:0000256" key="4">
    <source>
        <dbReference type="ARBA" id="ARBA00022723"/>
    </source>
</evidence>
<reference evidence="7 8" key="1">
    <citation type="journal article" date="2014" name="ISME J.">
        <title>Ecophysiology of Thioploca ingrica as revealed by the complete genome sequence supplemented with proteomic evidence.</title>
        <authorList>
            <person name="Kojima H."/>
            <person name="Ogura Y."/>
            <person name="Yamamoto N."/>
            <person name="Togashi T."/>
            <person name="Mori H."/>
            <person name="Watanabe T."/>
            <person name="Nemoto F."/>
            <person name="Kurokawa K."/>
            <person name="Hayashi T."/>
            <person name="Fukui M."/>
        </authorList>
    </citation>
    <scope>NUCLEOTIDE SEQUENCE [LARGE SCALE GENOMIC DNA]</scope>
</reference>
<dbReference type="PRINTS" id="PR00446">
    <property type="entry name" value="HYDRGNUPTAKE"/>
</dbReference>
<dbReference type="OrthoDB" id="9792731at2"/>
<keyword evidence="4" id="KW-0479">Metal-binding</keyword>
<dbReference type="STRING" id="40754.THII_3592"/>
<dbReference type="KEGG" id="tig:THII_3592"/>
<organism evidence="7 8">
    <name type="scientific">Thioploca ingrica</name>
    <dbReference type="NCBI Taxonomy" id="40754"/>
    <lineage>
        <taxon>Bacteria</taxon>
        <taxon>Pseudomonadati</taxon>
        <taxon>Pseudomonadota</taxon>
        <taxon>Gammaproteobacteria</taxon>
        <taxon>Thiotrichales</taxon>
        <taxon>Thiotrichaceae</taxon>
        <taxon>Thioploca</taxon>
    </lineage>
</organism>
<keyword evidence="2" id="KW-0533">Nickel</keyword>
<dbReference type="SUPFAM" id="SSF53163">
    <property type="entry name" value="HybD-like"/>
    <property type="match status" value="1"/>
</dbReference>
<evidence type="ECO:0000256" key="2">
    <source>
        <dbReference type="ARBA" id="ARBA00022596"/>
    </source>
</evidence>
<protein>
    <submittedName>
        <fullName evidence="7">Ni,Fe-hydrogenase maturation factor</fullName>
    </submittedName>
</protein>
<evidence type="ECO:0000256" key="1">
    <source>
        <dbReference type="ARBA" id="ARBA00006814"/>
    </source>
</evidence>
<keyword evidence="3" id="KW-0645">Protease</keyword>
<keyword evidence="5" id="KW-0064">Aspartyl protease</keyword>
<dbReference type="GO" id="GO:0046872">
    <property type="term" value="F:metal ion binding"/>
    <property type="evidence" value="ECO:0007669"/>
    <property type="project" value="UniProtKB-KW"/>
</dbReference>
<dbReference type="GO" id="GO:0016485">
    <property type="term" value="P:protein processing"/>
    <property type="evidence" value="ECO:0007669"/>
    <property type="project" value="TreeGrafter"/>
</dbReference>
<sequence>MKLLLLGIGNLLLSDEGVGIHALRYLEQNYSWPPLVELLDGGTAGMELLVPITSATHLIILDAVQTQAPPGTVVQIAHADLPAFFRTKLSSHQVGLADVLAAAILTDSLPSYITLLGVVPASLELGMELTPVVAVQLVPLVNRIVQELTALGITLVTKQPSPVKLVSD</sequence>
<dbReference type="NCBIfam" id="TIGR00072">
    <property type="entry name" value="hydrog_prot"/>
    <property type="match status" value="1"/>
</dbReference>
<dbReference type="GO" id="GO:0008047">
    <property type="term" value="F:enzyme activator activity"/>
    <property type="evidence" value="ECO:0007669"/>
    <property type="project" value="InterPro"/>
</dbReference>
<dbReference type="HOGENOM" id="CLU_099037_0_0_6"/>
<evidence type="ECO:0000256" key="6">
    <source>
        <dbReference type="ARBA" id="ARBA00022801"/>
    </source>
</evidence>
<evidence type="ECO:0000313" key="8">
    <source>
        <dbReference type="Proteomes" id="UP000031623"/>
    </source>
</evidence>
<evidence type="ECO:0000256" key="3">
    <source>
        <dbReference type="ARBA" id="ARBA00022670"/>
    </source>
</evidence>
<dbReference type="Gene3D" id="3.40.50.1450">
    <property type="entry name" value="HybD-like"/>
    <property type="match status" value="1"/>
</dbReference>
<dbReference type="InterPro" id="IPR023430">
    <property type="entry name" value="Pept_HybD-like_dom_sf"/>
</dbReference>